<evidence type="ECO:0000313" key="3">
    <source>
        <dbReference type="Proteomes" id="UP001189429"/>
    </source>
</evidence>
<keyword evidence="3" id="KW-1185">Reference proteome</keyword>
<sequence>AQGEAPLAKTMPHSSIALAYMGAKDLALAEDLRTVYAHARFQAASRKHGGAQHDLKMIPPDFFWRAAVLNNEGQGAPGANAEEDVAQADAPAETETPEAADAAGTGTAKKMSLKTETLVGDAGGILDIRSEKIVNQANRDLEVSFTEVLDAIHIASKRSLPLERARPDSREVRLARRVFLDTARQSGNPTAELAQIMVSYAVPKLPRDVSRLHAQQSAGDSTDTASFIRAQQHVEKTFGAAFNDIELWRDSSMVQCDGDLDGMKDLFLEPGLLFTVIKGPSQRWSTAGVHSNVDKVTDCLANAIEMPRRGNYFSIDAFWGSIGMRLEYLRGWLMDFRQQFIPVQEKILDMDHGLRNYNASLIVFGGALKDLHNRGRGSTMAFSSCAGGRANGKFDESDLSKLTFELTIDRAVIQLQDVVRFVRLSVDIEIQTSRATAKEQFETNVISMAVLNREVHTRGEPDFRNATCSAMHESLVKEMIDQMKRFIGGIGDWARAMTVDARGVEGSRAGIPGTDWEWLGELVLGMLRPVYIGDEMYRQGQTLSVESAINSIEIAPRSTAGEIHKDVIGQAKTASIFQMIFRDVTNIDSPVAPGAPVGSGDVTEELGKLKHNMAQKNLTEFMNASGLKDSVTPSRRGLTEASQKFMAKDDVFTLINIANETRDLASRCATRQIMLFKNVAGTVAKSILRLDQAFNSDDALHLEGNGREPPMTLLSPRGWLSNNAAIFSKKAGARVLEITAAHLEAQPDKCMESAPPSGAAFNQGRMDTRMANRIFGDSLGNVVKQYNMLHQCLSKVSAAWDTLAIAPNVQVHEVTARAVAVGVEML</sequence>
<reference evidence="2" key="1">
    <citation type="submission" date="2023-10" db="EMBL/GenBank/DDBJ databases">
        <authorList>
            <person name="Chen Y."/>
            <person name="Shah S."/>
            <person name="Dougan E. K."/>
            <person name="Thang M."/>
            <person name="Chan C."/>
        </authorList>
    </citation>
    <scope>NUCLEOTIDE SEQUENCE [LARGE SCALE GENOMIC DNA]</scope>
</reference>
<organism evidence="2 3">
    <name type="scientific">Prorocentrum cordatum</name>
    <dbReference type="NCBI Taxonomy" id="2364126"/>
    <lineage>
        <taxon>Eukaryota</taxon>
        <taxon>Sar</taxon>
        <taxon>Alveolata</taxon>
        <taxon>Dinophyceae</taxon>
        <taxon>Prorocentrales</taxon>
        <taxon>Prorocentraceae</taxon>
        <taxon>Prorocentrum</taxon>
    </lineage>
</organism>
<feature type="non-terminal residue" evidence="2">
    <location>
        <position position="826"/>
    </location>
</feature>
<feature type="region of interest" description="Disordered" evidence="1">
    <location>
        <begin position="74"/>
        <end position="108"/>
    </location>
</feature>
<evidence type="ECO:0000313" key="2">
    <source>
        <dbReference type="EMBL" id="CAK0895270.1"/>
    </source>
</evidence>
<feature type="non-terminal residue" evidence="2">
    <location>
        <position position="1"/>
    </location>
</feature>
<dbReference type="Proteomes" id="UP001189429">
    <property type="component" value="Unassembled WGS sequence"/>
</dbReference>
<evidence type="ECO:0000256" key="1">
    <source>
        <dbReference type="SAM" id="MobiDB-lite"/>
    </source>
</evidence>
<gene>
    <name evidence="2" type="ORF">PCOR1329_LOCUS74058</name>
</gene>
<accession>A0ABN9XAK9</accession>
<proteinExistence type="predicted"/>
<feature type="compositionally biased region" description="Low complexity" evidence="1">
    <location>
        <begin position="88"/>
        <end position="108"/>
    </location>
</feature>
<dbReference type="EMBL" id="CAUYUJ010020014">
    <property type="protein sequence ID" value="CAK0895270.1"/>
    <property type="molecule type" value="Genomic_DNA"/>
</dbReference>
<comment type="caution">
    <text evidence="2">The sequence shown here is derived from an EMBL/GenBank/DDBJ whole genome shotgun (WGS) entry which is preliminary data.</text>
</comment>
<name>A0ABN9XAK9_9DINO</name>
<protein>
    <submittedName>
        <fullName evidence="2">Uncharacterized protein</fullName>
    </submittedName>
</protein>